<feature type="domain" description="N-acetylmuramoyl-L-alanine amidase" evidence="1">
    <location>
        <begin position="69"/>
        <end position="178"/>
    </location>
</feature>
<dbReference type="CDD" id="cd06583">
    <property type="entry name" value="PGRP"/>
    <property type="match status" value="1"/>
</dbReference>
<reference evidence="2 3" key="1">
    <citation type="submission" date="2017-09" db="EMBL/GenBank/DDBJ databases">
        <title>Depth-based differentiation of microbial function through sediment-hosted aquifers and enrichment of novel symbionts in the deep terrestrial subsurface.</title>
        <authorList>
            <person name="Probst A.J."/>
            <person name="Ladd B."/>
            <person name="Jarett J.K."/>
            <person name="Geller-Mcgrath D.E."/>
            <person name="Sieber C.M."/>
            <person name="Emerson J.B."/>
            <person name="Anantharaman K."/>
            <person name="Thomas B.C."/>
            <person name="Malmstrom R."/>
            <person name="Stieglmeier M."/>
            <person name="Klingl A."/>
            <person name="Woyke T."/>
            <person name="Ryan C.M."/>
            <person name="Banfield J.F."/>
        </authorList>
    </citation>
    <scope>NUCLEOTIDE SEQUENCE [LARGE SCALE GENOMIC DNA]</scope>
    <source>
        <strain evidence="2">CG17_big_fil_post_rev_8_21_14_2_50_48_46</strain>
    </source>
</reference>
<sequence>MLRWSIPGLMIALGLMQTAQSPASQVKTPDYKACGLEVRLDRARPLADWKKTIAGYSERHYAEKTWELKPQALVMHYTAGEGFPWNLVNSKDFAGETPGLASHYVVDGETIWEVLPPFVRSRATYGINHRALSIEMVARDAQDLAHRPSTLKSATRLASCLMRFYQIPEQKLYSHQAVSRMNPAEIPEVKDLIDAHPYHKVDPGENNMATIRKGLRQN</sequence>
<dbReference type="GO" id="GO:0009253">
    <property type="term" value="P:peptidoglycan catabolic process"/>
    <property type="evidence" value="ECO:0007669"/>
    <property type="project" value="InterPro"/>
</dbReference>
<dbReference type="Pfam" id="PF01510">
    <property type="entry name" value="Amidase_2"/>
    <property type="match status" value="1"/>
</dbReference>
<dbReference type="InterPro" id="IPR002502">
    <property type="entry name" value="Amidase_domain"/>
</dbReference>
<dbReference type="EMBL" id="PFFQ01000042">
    <property type="protein sequence ID" value="PIW15852.1"/>
    <property type="molecule type" value="Genomic_DNA"/>
</dbReference>
<dbReference type="SUPFAM" id="SSF55846">
    <property type="entry name" value="N-acetylmuramoyl-L-alanine amidase-like"/>
    <property type="match status" value="1"/>
</dbReference>
<comment type="caution">
    <text evidence="2">The sequence shown here is derived from an EMBL/GenBank/DDBJ whole genome shotgun (WGS) entry which is preliminary data.</text>
</comment>
<accession>A0A2M7G244</accession>
<protein>
    <recommendedName>
        <fullName evidence="1">N-acetylmuramoyl-L-alanine amidase domain-containing protein</fullName>
    </recommendedName>
</protein>
<evidence type="ECO:0000313" key="2">
    <source>
        <dbReference type="EMBL" id="PIW15852.1"/>
    </source>
</evidence>
<dbReference type="Gene3D" id="3.40.80.10">
    <property type="entry name" value="Peptidoglycan recognition protein-like"/>
    <property type="match status" value="1"/>
</dbReference>
<name>A0A2M7G244_9BACT</name>
<dbReference type="InterPro" id="IPR036505">
    <property type="entry name" value="Amidase/PGRP_sf"/>
</dbReference>
<dbReference type="AlphaFoldDB" id="A0A2M7G244"/>
<evidence type="ECO:0000313" key="3">
    <source>
        <dbReference type="Proteomes" id="UP000231019"/>
    </source>
</evidence>
<gene>
    <name evidence="2" type="ORF">COW36_15385</name>
</gene>
<evidence type="ECO:0000259" key="1">
    <source>
        <dbReference type="Pfam" id="PF01510"/>
    </source>
</evidence>
<proteinExistence type="predicted"/>
<organism evidence="2 3">
    <name type="scientific">bacterium (Candidatus Blackallbacteria) CG17_big_fil_post_rev_8_21_14_2_50_48_46</name>
    <dbReference type="NCBI Taxonomy" id="2014261"/>
    <lineage>
        <taxon>Bacteria</taxon>
        <taxon>Candidatus Blackallbacteria</taxon>
    </lineage>
</organism>
<dbReference type="Proteomes" id="UP000231019">
    <property type="component" value="Unassembled WGS sequence"/>
</dbReference>
<dbReference type="GO" id="GO:0008745">
    <property type="term" value="F:N-acetylmuramoyl-L-alanine amidase activity"/>
    <property type="evidence" value="ECO:0007669"/>
    <property type="project" value="InterPro"/>
</dbReference>